<comment type="caution">
    <text evidence="2">The sequence shown here is derived from an EMBL/GenBank/DDBJ whole genome shotgun (WGS) entry which is preliminary data.</text>
</comment>
<sequence length="136" mass="14996">MKTSTLSISTALLLTLAAAGCATQPADGGKPKKTLDQELAERGFQLGDEVDGIMQWEVDGWNRIDDEHVVFNAGPSRNYMVTVMTPCQGLEYAMRIGFTSTNSQLSKFDKLIVHDNGFTDRCPITKLNKLNKIKKS</sequence>
<proteinExistence type="predicted"/>
<dbReference type="EMBL" id="JAAVXB010000002">
    <property type="protein sequence ID" value="NKF21320.1"/>
    <property type="molecule type" value="Genomic_DNA"/>
</dbReference>
<feature type="chain" id="PRO_5037030185" description="Lipoprotein" evidence="1">
    <location>
        <begin position="23"/>
        <end position="136"/>
    </location>
</feature>
<dbReference type="AlphaFoldDB" id="A0A970B5A0"/>
<reference evidence="2" key="1">
    <citation type="submission" date="2020-03" db="EMBL/GenBank/DDBJ databases">
        <title>Solimonas marina sp. nov., isolated from deep seawater of the Pacific Ocean.</title>
        <authorList>
            <person name="Liu X."/>
            <person name="Lai Q."/>
            <person name="Sun F."/>
            <person name="Gai Y."/>
            <person name="Li G."/>
            <person name="Shao Z."/>
        </authorList>
    </citation>
    <scope>NUCLEOTIDE SEQUENCE</scope>
    <source>
        <strain evidence="2">C16B3</strain>
    </source>
</reference>
<dbReference type="Pfam" id="PF20101">
    <property type="entry name" value="DUF6491"/>
    <property type="match status" value="1"/>
</dbReference>
<accession>A0A970B5A0</accession>
<keyword evidence="3" id="KW-1185">Reference proteome</keyword>
<dbReference type="PROSITE" id="PS51257">
    <property type="entry name" value="PROKAR_LIPOPROTEIN"/>
    <property type="match status" value="1"/>
</dbReference>
<dbReference type="RefSeq" id="WP_168146593.1">
    <property type="nucleotide sequence ID" value="NZ_JAAVXB010000002.1"/>
</dbReference>
<evidence type="ECO:0000313" key="3">
    <source>
        <dbReference type="Proteomes" id="UP000653472"/>
    </source>
</evidence>
<organism evidence="2 3">
    <name type="scientific">Solimonas marina</name>
    <dbReference type="NCBI Taxonomy" id="2714601"/>
    <lineage>
        <taxon>Bacteria</taxon>
        <taxon>Pseudomonadati</taxon>
        <taxon>Pseudomonadota</taxon>
        <taxon>Gammaproteobacteria</taxon>
        <taxon>Nevskiales</taxon>
        <taxon>Nevskiaceae</taxon>
        <taxon>Solimonas</taxon>
    </lineage>
</organism>
<evidence type="ECO:0000313" key="2">
    <source>
        <dbReference type="EMBL" id="NKF21320.1"/>
    </source>
</evidence>
<name>A0A970B5A0_9GAMM</name>
<evidence type="ECO:0000256" key="1">
    <source>
        <dbReference type="SAM" id="SignalP"/>
    </source>
</evidence>
<keyword evidence="1" id="KW-0732">Signal</keyword>
<gene>
    <name evidence="2" type="ORF">G7Y82_03250</name>
</gene>
<evidence type="ECO:0008006" key="4">
    <source>
        <dbReference type="Google" id="ProtNLM"/>
    </source>
</evidence>
<dbReference type="InterPro" id="IPR045500">
    <property type="entry name" value="DUF6491"/>
</dbReference>
<feature type="signal peptide" evidence="1">
    <location>
        <begin position="1"/>
        <end position="22"/>
    </location>
</feature>
<dbReference type="Proteomes" id="UP000653472">
    <property type="component" value="Unassembled WGS sequence"/>
</dbReference>
<protein>
    <recommendedName>
        <fullName evidence="4">Lipoprotein</fullName>
    </recommendedName>
</protein>